<dbReference type="OrthoDB" id="10620650at2759"/>
<dbReference type="AlphaFoldDB" id="A0A9W8ZBT4"/>
<organism evidence="1 2">
    <name type="scientific">Didymella pomorum</name>
    <dbReference type="NCBI Taxonomy" id="749634"/>
    <lineage>
        <taxon>Eukaryota</taxon>
        <taxon>Fungi</taxon>
        <taxon>Dikarya</taxon>
        <taxon>Ascomycota</taxon>
        <taxon>Pezizomycotina</taxon>
        <taxon>Dothideomycetes</taxon>
        <taxon>Pleosporomycetidae</taxon>
        <taxon>Pleosporales</taxon>
        <taxon>Pleosporineae</taxon>
        <taxon>Didymellaceae</taxon>
        <taxon>Didymella</taxon>
    </lineage>
</organism>
<comment type="caution">
    <text evidence="1">The sequence shown here is derived from an EMBL/GenBank/DDBJ whole genome shotgun (WGS) entry which is preliminary data.</text>
</comment>
<dbReference type="EMBL" id="JAPEVA010000057">
    <property type="protein sequence ID" value="KAJ4402842.1"/>
    <property type="molecule type" value="Genomic_DNA"/>
</dbReference>
<keyword evidence="2" id="KW-1185">Reference proteome</keyword>
<dbReference type="Proteomes" id="UP001140510">
    <property type="component" value="Unassembled WGS sequence"/>
</dbReference>
<reference evidence="1" key="1">
    <citation type="submission" date="2022-10" db="EMBL/GenBank/DDBJ databases">
        <title>Tapping the CABI collections for fungal endophytes: first genome assemblies for Collariella, Neodidymelliopsis, Ascochyta clinopodiicola, Didymella pomorum, Didymosphaeria variabile, Neocosmospora piperis and Neocucurbitaria cava.</title>
        <authorList>
            <person name="Hill R."/>
        </authorList>
    </citation>
    <scope>NUCLEOTIDE SEQUENCE</scope>
    <source>
        <strain evidence="1">IMI 355091</strain>
    </source>
</reference>
<name>A0A9W8ZBT4_9PLEO</name>
<evidence type="ECO:0000313" key="1">
    <source>
        <dbReference type="EMBL" id="KAJ4402842.1"/>
    </source>
</evidence>
<sequence>MEHLSKLLPATAGQLPQHVIETNFGSAAQSYTAVALTGAHKDHVPDLAQDLRLLAESQQPHDFPHIYLHDTPSLRTGLAAWFKETLWARHDVWETDEGLHEGNVHALRRTLH</sequence>
<proteinExistence type="predicted"/>
<protein>
    <submittedName>
        <fullName evidence="1">Uncharacterized protein</fullName>
    </submittedName>
</protein>
<gene>
    <name evidence="1" type="ORF">N0V91_006914</name>
</gene>
<evidence type="ECO:0000313" key="2">
    <source>
        <dbReference type="Proteomes" id="UP001140510"/>
    </source>
</evidence>
<accession>A0A9W8ZBT4</accession>